<dbReference type="Gene3D" id="2.60.300.12">
    <property type="entry name" value="HesB-like domain"/>
    <property type="match status" value="1"/>
</dbReference>
<dbReference type="Pfam" id="PF01883">
    <property type="entry name" value="FeS_assembly_P"/>
    <property type="match status" value="1"/>
</dbReference>
<comment type="caution">
    <text evidence="2">The sequence shown here is derived from an EMBL/GenBank/DDBJ whole genome shotgun (WGS) entry which is preliminary data.</text>
</comment>
<dbReference type="Proteomes" id="UP000626148">
    <property type="component" value="Unassembled WGS sequence"/>
</dbReference>
<dbReference type="InterPro" id="IPR052339">
    <property type="entry name" value="Fe-S_Maturation_MIP18"/>
</dbReference>
<dbReference type="InterPro" id="IPR034904">
    <property type="entry name" value="FSCA_dom_sf"/>
</dbReference>
<organism evidence="2 3">
    <name type="scientific">Saccharospirillum salsuginis</name>
    <dbReference type="NCBI Taxonomy" id="418750"/>
    <lineage>
        <taxon>Bacteria</taxon>
        <taxon>Pseudomonadati</taxon>
        <taxon>Pseudomonadota</taxon>
        <taxon>Gammaproteobacteria</taxon>
        <taxon>Oceanospirillales</taxon>
        <taxon>Saccharospirillaceae</taxon>
        <taxon>Saccharospirillum</taxon>
    </lineage>
</organism>
<accession>A0A918NC08</accession>
<dbReference type="Gene3D" id="3.30.300.130">
    <property type="entry name" value="Fe-S cluster assembly (FSCA)"/>
    <property type="match status" value="1"/>
</dbReference>
<dbReference type="SUPFAM" id="SSF117916">
    <property type="entry name" value="Fe-S cluster assembly (FSCA) domain-like"/>
    <property type="match status" value="1"/>
</dbReference>
<dbReference type="InterPro" id="IPR002744">
    <property type="entry name" value="MIP18-like"/>
</dbReference>
<reference evidence="2" key="2">
    <citation type="submission" date="2020-09" db="EMBL/GenBank/DDBJ databases">
        <authorList>
            <person name="Sun Q."/>
            <person name="Kim S."/>
        </authorList>
    </citation>
    <scope>NUCLEOTIDE SEQUENCE</scope>
    <source>
        <strain evidence="2">KCTC 22169</strain>
    </source>
</reference>
<dbReference type="InterPro" id="IPR017776">
    <property type="entry name" value="FeS_assembly_SufT_put"/>
</dbReference>
<dbReference type="PANTHER" id="PTHR42831">
    <property type="entry name" value="FE-S PROTEIN MATURATION AUXILIARY FACTOR YITW"/>
    <property type="match status" value="1"/>
</dbReference>
<dbReference type="PANTHER" id="PTHR42831:SF1">
    <property type="entry name" value="FE-S PROTEIN MATURATION AUXILIARY FACTOR YITW"/>
    <property type="match status" value="1"/>
</dbReference>
<gene>
    <name evidence="2" type="ORF">GCM10007392_31520</name>
</gene>
<keyword evidence="3" id="KW-1185">Reference proteome</keyword>
<feature type="domain" description="MIP18 family-like" evidence="1">
    <location>
        <begin position="184"/>
        <end position="257"/>
    </location>
</feature>
<reference evidence="2" key="1">
    <citation type="journal article" date="2014" name="Int. J. Syst. Evol. Microbiol.">
        <title>Complete genome sequence of Corynebacterium casei LMG S-19264T (=DSM 44701T), isolated from a smear-ripened cheese.</title>
        <authorList>
            <consortium name="US DOE Joint Genome Institute (JGI-PGF)"/>
            <person name="Walter F."/>
            <person name="Albersmeier A."/>
            <person name="Kalinowski J."/>
            <person name="Ruckert C."/>
        </authorList>
    </citation>
    <scope>NUCLEOTIDE SEQUENCE</scope>
    <source>
        <strain evidence="2">KCTC 22169</strain>
    </source>
</reference>
<name>A0A918NC08_9GAMM</name>
<evidence type="ECO:0000313" key="2">
    <source>
        <dbReference type="EMBL" id="GGX61356.1"/>
    </source>
</evidence>
<proteinExistence type="predicted"/>
<sequence>MDVNIHLSDPARDFLLELLNKQKVDGIAARLFVTHPGTRMAETCLAYSRPGEEKETDKRLQFGDLVLYLEKRSLPYLDELEIDLAEERMGKQLTIKAPNAKKPQTSSDEHKVLQRDCRGQQVPSGDPVVIPAGTEVRVTQALGGSYTVLYQGNLVRVEGKDAAALGLANNELQFEPPADGSISEDQVWEAMATVFDPEIPVNIVSLGLVYKMEIDQSRKHVDVDMTLTAPGCGMGQVLVDDVKYKLSMVPHVETTDVDLVFDPPWRQDMMSEEARLETGLFF</sequence>
<dbReference type="InterPro" id="IPR035903">
    <property type="entry name" value="HesB-like_dom_sf"/>
</dbReference>
<dbReference type="NCBIfam" id="TIGR03406">
    <property type="entry name" value="FeS_long_SufT"/>
    <property type="match status" value="1"/>
</dbReference>
<dbReference type="SUPFAM" id="SSF89360">
    <property type="entry name" value="HesB-like domain"/>
    <property type="match status" value="1"/>
</dbReference>
<evidence type="ECO:0000313" key="3">
    <source>
        <dbReference type="Proteomes" id="UP000626148"/>
    </source>
</evidence>
<dbReference type="RefSeq" id="WP_189610402.1">
    <property type="nucleotide sequence ID" value="NZ_BMXR01000008.1"/>
</dbReference>
<evidence type="ECO:0000259" key="1">
    <source>
        <dbReference type="Pfam" id="PF01883"/>
    </source>
</evidence>
<protein>
    <recommendedName>
        <fullName evidence="1">MIP18 family-like domain-containing protein</fullName>
    </recommendedName>
</protein>
<dbReference type="EMBL" id="BMXR01000008">
    <property type="protein sequence ID" value="GGX61356.1"/>
    <property type="molecule type" value="Genomic_DNA"/>
</dbReference>
<dbReference type="AlphaFoldDB" id="A0A918NC08"/>